<dbReference type="AlphaFoldDB" id="A0ABD1MP39"/>
<feature type="domain" description="DUF4218" evidence="2">
    <location>
        <begin position="137"/>
        <end position="244"/>
    </location>
</feature>
<dbReference type="Pfam" id="PF13952">
    <property type="entry name" value="DUF4216"/>
    <property type="match status" value="1"/>
</dbReference>
<dbReference type="InterPro" id="IPR025452">
    <property type="entry name" value="DUF4218"/>
</dbReference>
<dbReference type="Proteomes" id="UP001603857">
    <property type="component" value="Unassembled WGS sequence"/>
</dbReference>
<evidence type="ECO:0000313" key="3">
    <source>
        <dbReference type="EMBL" id="KAL2337573.1"/>
    </source>
</evidence>
<evidence type="ECO:0000259" key="1">
    <source>
        <dbReference type="Pfam" id="PF13952"/>
    </source>
</evidence>
<dbReference type="PANTHER" id="PTHR48258:SF9">
    <property type="entry name" value="OS01G0348150 PROTEIN"/>
    <property type="match status" value="1"/>
</dbReference>
<dbReference type="Pfam" id="PF13960">
    <property type="entry name" value="DUF4218"/>
    <property type="match status" value="1"/>
</dbReference>
<name>A0ABD1MP39_9FABA</name>
<comment type="caution">
    <text evidence="3">The sequence shown here is derived from an EMBL/GenBank/DDBJ whole genome shotgun (WGS) entry which is preliminary data.</text>
</comment>
<proteinExistence type="predicted"/>
<dbReference type="EMBL" id="JBGMDY010000004">
    <property type="protein sequence ID" value="KAL2337573.1"/>
    <property type="molecule type" value="Genomic_DNA"/>
</dbReference>
<protein>
    <recommendedName>
        <fullName evidence="5">Transposase</fullName>
    </recommendedName>
</protein>
<reference evidence="3 4" key="1">
    <citation type="submission" date="2024-08" db="EMBL/GenBank/DDBJ databases">
        <title>Insights into the chromosomal genome structure of Flemingia macrophylla.</title>
        <authorList>
            <person name="Ding Y."/>
            <person name="Zhao Y."/>
            <person name="Bi W."/>
            <person name="Wu M."/>
            <person name="Zhao G."/>
            <person name="Gong Y."/>
            <person name="Li W."/>
            <person name="Zhang P."/>
        </authorList>
    </citation>
    <scope>NUCLEOTIDE SEQUENCE [LARGE SCALE GENOMIC DNA]</scope>
    <source>
        <strain evidence="3">DYQJB</strain>
        <tissue evidence="3">Leaf</tissue>
    </source>
</reference>
<evidence type="ECO:0000259" key="2">
    <source>
        <dbReference type="Pfam" id="PF13960"/>
    </source>
</evidence>
<gene>
    <name evidence="3" type="ORF">Fmac_012019</name>
</gene>
<dbReference type="PANTHER" id="PTHR48258">
    <property type="entry name" value="DUF4218 DOMAIN-CONTAINING PROTEIN-RELATED"/>
    <property type="match status" value="1"/>
</dbReference>
<sequence>MHVEKNVCDSIIGTLLNLPGKSKDGLNSRLDLQVMGIREELYPESKGKRTYLPPACHTLSKREKKSFCQSLHGIKVPYGFSSNVHSLVSMKDLKLVGLKSHDCHVLMQQFIPIAIRDILPNKVRQVITRLCLFFRSICSKVIDPHRLDDVEDEGFVILCQLEMYFPPSFFDIMVHLIVHIVREIRICGPVFLRWMYPMERYMKILKGYVKNQYRPEASIIERCIAEEAIEFCSEYMDKVESVGVPKTRHEGQITGKRLYQNLKSFKREEVLLAHFYILNNTKVVIPYIVAHKDLVKRNNPRMTEKWLLNEHNKTFMEWFKCKVGTNTNVSETLQRLALGPNFDVFTFSGYDINNYIFYTKSQDNKSTMQNSGVMIVAESQHFSTRHDNNPVTASLCYFGVIQDIWEVDYGPFRVPVFKCDWVDINNGMKMDENGYRMVDLNRLGHKDEPFIMAAQVRQVFYVTDPSDNRWSFVIESRTHNLLVEEGDETQTRTLSLSNEDTCDVDNEDRVHAIRDDHQEGIWENTTVN</sequence>
<accession>A0ABD1MP39</accession>
<feature type="domain" description="DUF4216" evidence="1">
    <location>
        <begin position="405"/>
        <end position="473"/>
    </location>
</feature>
<keyword evidence="4" id="KW-1185">Reference proteome</keyword>
<evidence type="ECO:0008006" key="5">
    <source>
        <dbReference type="Google" id="ProtNLM"/>
    </source>
</evidence>
<organism evidence="3 4">
    <name type="scientific">Flemingia macrophylla</name>
    <dbReference type="NCBI Taxonomy" id="520843"/>
    <lineage>
        <taxon>Eukaryota</taxon>
        <taxon>Viridiplantae</taxon>
        <taxon>Streptophyta</taxon>
        <taxon>Embryophyta</taxon>
        <taxon>Tracheophyta</taxon>
        <taxon>Spermatophyta</taxon>
        <taxon>Magnoliopsida</taxon>
        <taxon>eudicotyledons</taxon>
        <taxon>Gunneridae</taxon>
        <taxon>Pentapetalae</taxon>
        <taxon>rosids</taxon>
        <taxon>fabids</taxon>
        <taxon>Fabales</taxon>
        <taxon>Fabaceae</taxon>
        <taxon>Papilionoideae</taxon>
        <taxon>50 kb inversion clade</taxon>
        <taxon>NPAAA clade</taxon>
        <taxon>indigoferoid/millettioid clade</taxon>
        <taxon>Phaseoleae</taxon>
        <taxon>Flemingia</taxon>
    </lineage>
</organism>
<evidence type="ECO:0000313" key="4">
    <source>
        <dbReference type="Proteomes" id="UP001603857"/>
    </source>
</evidence>
<dbReference type="InterPro" id="IPR025312">
    <property type="entry name" value="DUF4216"/>
</dbReference>